<sequence>MFLFGQSGKRPLKFAGTWYDDEPSRLAGQLRDYEKLAWQQACAKGKNTGVGLIAASKENTAVKPAILAVVAPHAGYSYSGKTAAFSYLSVGNQQVKRVFLLGPSHYKGFHGAALSYDKSFQTVLGEIECDTEVVDELKENILFQEMTRAHHQEHSLELQLAFIKSKFPKATIVPIMIGTLNDAFEARFIARELASQMEDGDLVVVSSDFTHYGPRFEYEPFKTEGDEGKFLSRLKALDMEALSYLERVDLEGFMSFYKRTDDTICGVYALSVLLALLPEDCRGILLNYRTSLEATKEMGDSVDLDHDFNTVSYMSIAFESKRGGWNAVRESLLEPKPLTAEERESLLKIARITLEQFVREGRVPELAALEKAGIVISERMKLPHGAFVTLHKTEAGERDLRGCIGYIFPVKPLYLTVIENTVSAAAKDPRFKPVTAGELDSLDVEVSVLTPPHKVPAYTDIKIGRDGVLLKCRGKQSVFLPSVAVEYGWTLEETLEQLALKAGLPKDAWKDGKFEVFRSESMQEGQVGQTHQVDQ</sequence>
<evidence type="ECO:0000259" key="2">
    <source>
        <dbReference type="PROSITE" id="PS51112"/>
    </source>
</evidence>
<reference evidence="3" key="1">
    <citation type="submission" date="2021-02" db="EMBL/GenBank/DDBJ databases">
        <title>Genome-Resolved Metagenomics of a Microbial Community Performing Photosynthetic Biological Nutrient Removal.</title>
        <authorList>
            <person name="Mcdaniel E.A."/>
        </authorList>
    </citation>
    <scope>NUCLEOTIDE SEQUENCE</scope>
    <source>
        <strain evidence="3">UWPOB_OBS1</strain>
    </source>
</reference>
<comment type="caution">
    <text evidence="3">The sequence shown here is derived from an EMBL/GenBank/DDBJ whole genome shotgun (WGS) entry which is preliminary data.</text>
</comment>
<feature type="domain" description="AMMECR1" evidence="2">
    <location>
        <begin position="341"/>
        <end position="535"/>
    </location>
</feature>
<dbReference type="CDD" id="cd07361">
    <property type="entry name" value="MEMO_like"/>
    <property type="match status" value="1"/>
</dbReference>
<dbReference type="Pfam" id="PF01875">
    <property type="entry name" value="Memo"/>
    <property type="match status" value="1"/>
</dbReference>
<dbReference type="SUPFAM" id="SSF143447">
    <property type="entry name" value="AMMECR1-like"/>
    <property type="match status" value="1"/>
</dbReference>
<dbReference type="InterPro" id="IPR023473">
    <property type="entry name" value="AMMECR1"/>
</dbReference>
<evidence type="ECO:0000313" key="3">
    <source>
        <dbReference type="EMBL" id="MBN8661229.1"/>
    </source>
</evidence>
<dbReference type="HAMAP" id="MF_00645">
    <property type="entry name" value="AMMECR1"/>
    <property type="match status" value="1"/>
</dbReference>
<dbReference type="NCBIfam" id="TIGR04336">
    <property type="entry name" value="AmmeMemoSam_B"/>
    <property type="match status" value="1"/>
</dbReference>
<dbReference type="InterPro" id="IPR002737">
    <property type="entry name" value="MEMO1_fam"/>
</dbReference>
<dbReference type="PANTHER" id="PTHR11060:SF0">
    <property type="entry name" value="PROTEIN MEMO1"/>
    <property type="match status" value="1"/>
</dbReference>
<dbReference type="Gene3D" id="3.40.830.10">
    <property type="entry name" value="LigB-like"/>
    <property type="match status" value="1"/>
</dbReference>
<dbReference type="Proteomes" id="UP000664277">
    <property type="component" value="Unassembled WGS sequence"/>
</dbReference>
<dbReference type="Gene3D" id="3.30.1490.150">
    <property type="entry name" value="Hypothetical protein ph0010, domain 2"/>
    <property type="match status" value="1"/>
</dbReference>
<dbReference type="Gene3D" id="3.30.700.20">
    <property type="entry name" value="Hypothetical protein ph0010, domain 1"/>
    <property type="match status" value="1"/>
</dbReference>
<dbReference type="NCBIfam" id="TIGR00296">
    <property type="entry name" value="TIGR00296 family protein"/>
    <property type="match status" value="1"/>
</dbReference>
<evidence type="ECO:0000256" key="1">
    <source>
        <dbReference type="ARBA" id="ARBA00006315"/>
    </source>
</evidence>
<dbReference type="InterPro" id="IPR023472">
    <property type="entry name" value="Uncharacterised_MJ0810"/>
</dbReference>
<dbReference type="PANTHER" id="PTHR11060">
    <property type="entry name" value="PROTEIN MEMO1"/>
    <property type="match status" value="1"/>
</dbReference>
<dbReference type="PROSITE" id="PS51112">
    <property type="entry name" value="AMMECR1"/>
    <property type="match status" value="1"/>
</dbReference>
<dbReference type="InterPro" id="IPR002733">
    <property type="entry name" value="AMMECR1_domain"/>
</dbReference>
<dbReference type="InterPro" id="IPR027623">
    <property type="entry name" value="AmmeMemoSam_A"/>
</dbReference>
<proteinExistence type="inferred from homology"/>
<dbReference type="EMBL" id="JAFLCK010000017">
    <property type="protein sequence ID" value="MBN8661229.1"/>
    <property type="molecule type" value="Genomic_DNA"/>
</dbReference>
<comment type="similarity">
    <text evidence="1">Belongs to the MEMO1 family.</text>
</comment>
<accession>A0A8J7P7Y4</accession>
<name>A0A8J7P7Y4_9BACT</name>
<organism evidence="3 4">
    <name type="scientific">Candidatus Obscuribacter phosphatis</name>
    <dbReference type="NCBI Taxonomy" id="1906157"/>
    <lineage>
        <taxon>Bacteria</taxon>
        <taxon>Bacillati</taxon>
        <taxon>Candidatus Melainabacteria</taxon>
        <taxon>Candidatus Obscuribacterales</taxon>
        <taxon>Candidatus Obscuribacteraceae</taxon>
        <taxon>Candidatus Obscuribacter</taxon>
    </lineage>
</organism>
<dbReference type="AlphaFoldDB" id="A0A8J7P7Y4"/>
<dbReference type="InterPro" id="IPR027485">
    <property type="entry name" value="AMMECR1_N"/>
</dbReference>
<dbReference type="Pfam" id="PF01871">
    <property type="entry name" value="AMMECR1"/>
    <property type="match status" value="1"/>
</dbReference>
<dbReference type="InterPro" id="IPR036071">
    <property type="entry name" value="AMMECR1_dom_sf"/>
</dbReference>
<gene>
    <name evidence="3" type="primary">amrB</name>
    <name evidence="3" type="ORF">J0M35_12755</name>
</gene>
<dbReference type="NCBIfam" id="TIGR04335">
    <property type="entry name" value="AmmeMemoSam_A"/>
    <property type="match status" value="1"/>
</dbReference>
<protein>
    <submittedName>
        <fullName evidence="3">AmmeMemoRadiSam system protein B</fullName>
    </submittedName>
</protein>
<evidence type="ECO:0000313" key="4">
    <source>
        <dbReference type="Proteomes" id="UP000664277"/>
    </source>
</evidence>